<comment type="caution">
    <text evidence="3">The sequence shown here is derived from an EMBL/GenBank/DDBJ whole genome shotgun (WGS) entry which is preliminary data.</text>
</comment>
<feature type="transmembrane region" description="Helical" evidence="1">
    <location>
        <begin position="111"/>
        <end position="130"/>
    </location>
</feature>
<proteinExistence type="predicted"/>
<feature type="transmembrane region" description="Helical" evidence="1">
    <location>
        <begin position="162"/>
        <end position="183"/>
    </location>
</feature>
<reference evidence="3" key="1">
    <citation type="submission" date="2022-12" db="EMBL/GenBank/DDBJ databases">
        <title>Whole genome sequence of Mycolicibacterium iranicum strain SBH312.</title>
        <authorList>
            <person name="Jani J."/>
            <person name="Arifin Mustapha Z."/>
            <person name="Ahmed K."/>
            <person name="Kai Ling C."/>
        </authorList>
    </citation>
    <scope>NUCLEOTIDE SEQUENCE</scope>
    <source>
        <strain evidence="3">SBH312</strain>
    </source>
</reference>
<dbReference type="PANTHER" id="PTHR37312:SF1">
    <property type="entry name" value="MEMBRANE-BOUND ACYLTRANSFERASE YKRP-RELATED"/>
    <property type="match status" value="1"/>
</dbReference>
<evidence type="ECO:0000256" key="1">
    <source>
        <dbReference type="SAM" id="Phobius"/>
    </source>
</evidence>
<dbReference type="PANTHER" id="PTHR37312">
    <property type="entry name" value="MEMBRANE-BOUND ACYLTRANSFERASE YKRP-RELATED"/>
    <property type="match status" value="1"/>
</dbReference>
<keyword evidence="1" id="KW-1133">Transmembrane helix</keyword>
<keyword evidence="3" id="KW-0012">Acyltransferase</keyword>
<dbReference type="InterPro" id="IPR002656">
    <property type="entry name" value="Acyl_transf_3_dom"/>
</dbReference>
<feature type="transmembrane region" description="Helical" evidence="1">
    <location>
        <begin position="195"/>
        <end position="214"/>
    </location>
</feature>
<name>A0ABT4HFQ9_MYCIR</name>
<gene>
    <name evidence="3" type="ORF">OY187_13155</name>
</gene>
<keyword evidence="3" id="KW-0808">Transferase</keyword>
<dbReference type="GO" id="GO:0016746">
    <property type="term" value="F:acyltransferase activity"/>
    <property type="evidence" value="ECO:0007669"/>
    <property type="project" value="UniProtKB-KW"/>
</dbReference>
<dbReference type="InterPro" id="IPR052734">
    <property type="entry name" value="Nod_factor_acetyltransferase"/>
</dbReference>
<evidence type="ECO:0000259" key="2">
    <source>
        <dbReference type="Pfam" id="PF01757"/>
    </source>
</evidence>
<feature type="transmembrane region" description="Helical" evidence="1">
    <location>
        <begin position="226"/>
        <end position="245"/>
    </location>
</feature>
<feature type="domain" description="Acyltransferase 3" evidence="2">
    <location>
        <begin position="11"/>
        <end position="295"/>
    </location>
</feature>
<protein>
    <submittedName>
        <fullName evidence="3">Acyltransferase family protein</fullName>
    </submittedName>
</protein>
<feature type="transmembrane region" description="Helical" evidence="1">
    <location>
        <begin position="12"/>
        <end position="28"/>
    </location>
</feature>
<dbReference type="Proteomes" id="UP001084650">
    <property type="component" value="Unassembled WGS sequence"/>
</dbReference>
<sequence length="335" mass="37542">MTSRVTRSMPIDLLRIFGILAIVAGHVWDNEFIRKGIYTWHVPLFFFLTGYLWTVHRPIRDEVRKRSKTLLMPYLAWVLILGIPYIAALAIRQTDFPAETVFQILWGGNAIGRPFSAFWFVTALYFATIFLRLMQNLYPWVSWAVATVGLFVAHLYDGALSTLPLAMGVVFPSLIFILAGVALRAIRNSIPAPPFVASTLLLISAVLILGEVAAPLDIKQADFGTPFLSVFVATAICVGLILIVEEMFHSTKVLTEWTTELAAAGLMVVLTHAAVLWILRTPSTGSWVDMLVATAAPWMTALVLRRTRLSQYLLGTPRIQNWHKPDSKREPRQHD</sequence>
<feature type="transmembrane region" description="Helical" evidence="1">
    <location>
        <begin position="71"/>
        <end position="91"/>
    </location>
</feature>
<accession>A0ABT4HFQ9</accession>
<feature type="transmembrane region" description="Helical" evidence="1">
    <location>
        <begin position="285"/>
        <end position="304"/>
    </location>
</feature>
<feature type="transmembrane region" description="Helical" evidence="1">
    <location>
        <begin position="137"/>
        <end position="156"/>
    </location>
</feature>
<feature type="transmembrane region" description="Helical" evidence="1">
    <location>
        <begin position="257"/>
        <end position="279"/>
    </location>
</feature>
<evidence type="ECO:0000313" key="3">
    <source>
        <dbReference type="EMBL" id="MCZ0728997.1"/>
    </source>
</evidence>
<dbReference type="Pfam" id="PF01757">
    <property type="entry name" value="Acyl_transf_3"/>
    <property type="match status" value="1"/>
</dbReference>
<organism evidence="3 4">
    <name type="scientific">Mycolicibacterium iranicum</name>
    <name type="common">Mycobacterium iranicum</name>
    <dbReference type="NCBI Taxonomy" id="912594"/>
    <lineage>
        <taxon>Bacteria</taxon>
        <taxon>Bacillati</taxon>
        <taxon>Actinomycetota</taxon>
        <taxon>Actinomycetes</taxon>
        <taxon>Mycobacteriales</taxon>
        <taxon>Mycobacteriaceae</taxon>
        <taxon>Mycolicibacterium</taxon>
    </lineage>
</organism>
<keyword evidence="1" id="KW-0472">Membrane</keyword>
<dbReference type="EMBL" id="JAPQYE010000005">
    <property type="protein sequence ID" value="MCZ0728997.1"/>
    <property type="molecule type" value="Genomic_DNA"/>
</dbReference>
<evidence type="ECO:0000313" key="4">
    <source>
        <dbReference type="Proteomes" id="UP001084650"/>
    </source>
</evidence>
<keyword evidence="1" id="KW-0812">Transmembrane</keyword>
<feature type="transmembrane region" description="Helical" evidence="1">
    <location>
        <begin position="40"/>
        <end position="59"/>
    </location>
</feature>
<keyword evidence="4" id="KW-1185">Reference proteome</keyword>